<comment type="similarity">
    <text evidence="1">Belongs to the DEAD box helicase family. DDX21/DDX50 subfamily.</text>
</comment>
<dbReference type="Pfam" id="PF08152">
    <property type="entry name" value="GUCT"/>
    <property type="match status" value="1"/>
</dbReference>
<dbReference type="AlphaFoldDB" id="A0A0V0R2H8"/>
<feature type="domain" description="RRM" evidence="10">
    <location>
        <begin position="643"/>
        <end position="720"/>
    </location>
</feature>
<evidence type="ECO:0000256" key="4">
    <source>
        <dbReference type="ARBA" id="ARBA00022801"/>
    </source>
</evidence>
<keyword evidence="3" id="KW-0547">Nucleotide-binding</keyword>
<evidence type="ECO:0000259" key="11">
    <source>
        <dbReference type="PROSITE" id="PS51192"/>
    </source>
</evidence>
<dbReference type="GO" id="GO:0003723">
    <property type="term" value="F:RNA binding"/>
    <property type="evidence" value="ECO:0007669"/>
    <property type="project" value="UniProtKB-UniRule"/>
</dbReference>
<comment type="caution">
    <text evidence="13">The sequence shown here is derived from an EMBL/GenBank/DDBJ whole genome shotgun (WGS) entry which is preliminary data.</text>
</comment>
<accession>A0A0V0R2H8</accession>
<dbReference type="Pfam" id="PF00076">
    <property type="entry name" value="RRM_1"/>
    <property type="match status" value="1"/>
</dbReference>
<dbReference type="Gene3D" id="3.40.50.300">
    <property type="entry name" value="P-loop containing nucleotide triphosphate hydrolases"/>
    <property type="match status" value="2"/>
</dbReference>
<keyword evidence="4 13" id="KW-0378">Hydrolase</keyword>
<dbReference type="PROSITE" id="PS50102">
    <property type="entry name" value="RRM"/>
    <property type="match status" value="1"/>
</dbReference>
<dbReference type="GO" id="GO:0016787">
    <property type="term" value="F:hydrolase activity"/>
    <property type="evidence" value="ECO:0007669"/>
    <property type="project" value="UniProtKB-KW"/>
</dbReference>
<evidence type="ECO:0000259" key="12">
    <source>
        <dbReference type="PROSITE" id="PS51194"/>
    </source>
</evidence>
<proteinExistence type="inferred from homology"/>
<dbReference type="SMART" id="SM00490">
    <property type="entry name" value="HELICc"/>
    <property type="match status" value="1"/>
</dbReference>
<dbReference type="CDD" id="cd00590">
    <property type="entry name" value="RRM_SF"/>
    <property type="match status" value="1"/>
</dbReference>
<dbReference type="FunCoup" id="A0A0V0R2H8">
    <property type="interactions" value="236"/>
</dbReference>
<dbReference type="Gene3D" id="3.30.70.2280">
    <property type="match status" value="1"/>
</dbReference>
<dbReference type="OrthoDB" id="4255at2759"/>
<sequence length="726" mass="82310">MPRKSSSEITQKKDFKSKKNFKENNSNAIEKKYGSDGPAKRTRSLSKDQVNYFQRISKDLQMRILCNYPNQLEDFITNKNTIEILRKKGVKYLFPIQEQCFRPIFEGKDLIGKDRTGSGKTLAFGIPVVERLRNQGFIGKQLNKGQKPFALIMLPTRELAIQVAEQFKSLSHQNNEFRVQLLYGGSDIYEQMDKLRNGVEIVIGTPGRIMDLYNRGKLSFSDIQIVCLDEADEMLNQGFVEDIQKMFEFIEADTNKRKTQNLLFSATIPSWMMDISRKYQDADRAFVDLIKNDGGSRTSKTVEHLAINCPYSQITSVMGDVILCYGGGTNSRAIIFVETKREANDILVKGSIKGDVQVLHGDIPQKQREVTFQAYKEGKVQTLVCTNVCARGLDIPEIDLVIQCEPPKDVESYIHRAGRTARAGRKGVCITFYNKKHIGMIERIEKKAQITMRRVAAPQPQDILMASSRDIASSLRKVNSDALKLFHEVAQELIEELGPEQALSRAIAFIAGVTEKIKGRSLLCSMEGYRTYICTTTDKFQALGYIWSFIRNNFSQEINDSIKGMKKLGDQKAIFDIPEEHCATLEQYIQDKKDGKVKWGHDLEVATELPQELLESNSNGSTGTYTNGSMKDRQDAKRNKKNLEVFIGGLPFNANEQQLADHFRSKGIECFELRLLYGDDGSCKGLGFALLKNTNYVQKALKLDGTMFGNRRLRVNMADKKPNNRR</sequence>
<evidence type="ECO:0000256" key="3">
    <source>
        <dbReference type="ARBA" id="ARBA00022741"/>
    </source>
</evidence>
<dbReference type="CDD" id="cd00268">
    <property type="entry name" value="DEADc"/>
    <property type="match status" value="1"/>
</dbReference>
<dbReference type="InterPro" id="IPR001650">
    <property type="entry name" value="Helicase_C-like"/>
</dbReference>
<dbReference type="SMART" id="SM00487">
    <property type="entry name" value="DEXDc"/>
    <property type="match status" value="1"/>
</dbReference>
<keyword evidence="7 8" id="KW-0694">RNA-binding</keyword>
<evidence type="ECO:0000259" key="10">
    <source>
        <dbReference type="PROSITE" id="PS50102"/>
    </source>
</evidence>
<evidence type="ECO:0000256" key="6">
    <source>
        <dbReference type="ARBA" id="ARBA00022840"/>
    </source>
</evidence>
<dbReference type="PANTHER" id="PTHR47959">
    <property type="entry name" value="ATP-DEPENDENT RNA HELICASE RHLE-RELATED"/>
    <property type="match status" value="1"/>
</dbReference>
<dbReference type="InterPro" id="IPR000504">
    <property type="entry name" value="RRM_dom"/>
</dbReference>
<dbReference type="Pfam" id="PF00271">
    <property type="entry name" value="Helicase_C"/>
    <property type="match status" value="1"/>
</dbReference>
<dbReference type="InterPro" id="IPR059027">
    <property type="entry name" value="DD_DDX21-DDX50"/>
</dbReference>
<dbReference type="PROSITE" id="PS51194">
    <property type="entry name" value="HELICASE_CTER"/>
    <property type="match status" value="1"/>
</dbReference>
<dbReference type="InterPro" id="IPR050079">
    <property type="entry name" value="DEAD_box_RNA_helicase"/>
</dbReference>
<dbReference type="SUPFAM" id="SSF52540">
    <property type="entry name" value="P-loop containing nucleoside triphosphate hydrolases"/>
    <property type="match status" value="1"/>
</dbReference>
<dbReference type="CDD" id="cd12937">
    <property type="entry name" value="GUCT_RH7_like"/>
    <property type="match status" value="1"/>
</dbReference>
<evidence type="ECO:0000256" key="9">
    <source>
        <dbReference type="SAM" id="MobiDB-lite"/>
    </source>
</evidence>
<dbReference type="Pfam" id="PF00270">
    <property type="entry name" value="DEAD"/>
    <property type="match status" value="1"/>
</dbReference>
<dbReference type="InterPro" id="IPR027417">
    <property type="entry name" value="P-loop_NTPase"/>
</dbReference>
<protein>
    <recommendedName>
        <fullName evidence="2">RNA helicase</fullName>
        <ecNumber evidence="2">3.6.4.13</ecNumber>
    </recommendedName>
</protein>
<dbReference type="SMART" id="SM00360">
    <property type="entry name" value="RRM"/>
    <property type="match status" value="1"/>
</dbReference>
<dbReference type="GO" id="GO:0005829">
    <property type="term" value="C:cytosol"/>
    <property type="evidence" value="ECO:0007669"/>
    <property type="project" value="TreeGrafter"/>
</dbReference>
<dbReference type="Gene3D" id="3.30.70.330">
    <property type="match status" value="1"/>
</dbReference>
<name>A0A0V0R2H8_PSEPJ</name>
<evidence type="ECO:0000256" key="7">
    <source>
        <dbReference type="ARBA" id="ARBA00022884"/>
    </source>
</evidence>
<keyword evidence="6" id="KW-0067">ATP-binding</keyword>
<dbReference type="InterPro" id="IPR012677">
    <property type="entry name" value="Nucleotide-bd_a/b_plait_sf"/>
</dbReference>
<dbReference type="EC" id="3.6.4.13" evidence="2"/>
<dbReference type="CDD" id="cd18787">
    <property type="entry name" value="SF2_C_DEAD"/>
    <property type="match status" value="1"/>
</dbReference>
<gene>
    <name evidence="13" type="ORF">PPERSA_08043</name>
</gene>
<dbReference type="InterPro" id="IPR014001">
    <property type="entry name" value="Helicase_ATP-bd"/>
</dbReference>
<evidence type="ECO:0000313" key="13">
    <source>
        <dbReference type="EMBL" id="KRX08732.1"/>
    </source>
</evidence>
<organism evidence="13 14">
    <name type="scientific">Pseudocohnilembus persalinus</name>
    <name type="common">Ciliate</name>
    <dbReference type="NCBI Taxonomy" id="266149"/>
    <lineage>
        <taxon>Eukaryota</taxon>
        <taxon>Sar</taxon>
        <taxon>Alveolata</taxon>
        <taxon>Ciliophora</taxon>
        <taxon>Intramacronucleata</taxon>
        <taxon>Oligohymenophorea</taxon>
        <taxon>Scuticociliatia</taxon>
        <taxon>Philasterida</taxon>
        <taxon>Pseudocohnilembidae</taxon>
        <taxon>Pseudocohnilembus</taxon>
    </lineage>
</organism>
<keyword evidence="14" id="KW-1185">Reference proteome</keyword>
<dbReference type="InterPro" id="IPR012562">
    <property type="entry name" value="GUCT"/>
</dbReference>
<dbReference type="Proteomes" id="UP000054937">
    <property type="component" value="Unassembled WGS sequence"/>
</dbReference>
<dbReference type="GO" id="GO:0005524">
    <property type="term" value="F:ATP binding"/>
    <property type="evidence" value="ECO:0007669"/>
    <property type="project" value="UniProtKB-KW"/>
</dbReference>
<reference evidence="13 14" key="1">
    <citation type="journal article" date="2015" name="Sci. Rep.">
        <title>Genome of the facultative scuticociliatosis pathogen Pseudocohnilembus persalinus provides insight into its virulence through horizontal gene transfer.</title>
        <authorList>
            <person name="Xiong J."/>
            <person name="Wang G."/>
            <person name="Cheng J."/>
            <person name="Tian M."/>
            <person name="Pan X."/>
            <person name="Warren A."/>
            <person name="Jiang C."/>
            <person name="Yuan D."/>
            <person name="Miao W."/>
        </authorList>
    </citation>
    <scope>NUCLEOTIDE SEQUENCE [LARGE SCALE GENOMIC DNA]</scope>
    <source>
        <strain evidence="13">36N120E</strain>
    </source>
</reference>
<keyword evidence="5" id="KW-0347">Helicase</keyword>
<evidence type="ECO:0000313" key="14">
    <source>
        <dbReference type="Proteomes" id="UP000054937"/>
    </source>
</evidence>
<evidence type="ECO:0000256" key="8">
    <source>
        <dbReference type="PROSITE-ProRule" id="PRU00176"/>
    </source>
</evidence>
<dbReference type="EMBL" id="LDAU01000058">
    <property type="protein sequence ID" value="KRX08732.1"/>
    <property type="molecule type" value="Genomic_DNA"/>
</dbReference>
<evidence type="ECO:0000256" key="2">
    <source>
        <dbReference type="ARBA" id="ARBA00012552"/>
    </source>
</evidence>
<dbReference type="InterPro" id="IPR035979">
    <property type="entry name" value="RBD_domain_sf"/>
</dbReference>
<feature type="domain" description="Helicase C-terminal" evidence="12">
    <location>
        <begin position="317"/>
        <end position="464"/>
    </location>
</feature>
<dbReference type="InterPro" id="IPR044742">
    <property type="entry name" value="DEAD/DEAH_RhlB"/>
</dbReference>
<feature type="domain" description="Helicase ATP-binding" evidence="11">
    <location>
        <begin position="101"/>
        <end position="286"/>
    </location>
</feature>
<evidence type="ECO:0000256" key="1">
    <source>
        <dbReference type="ARBA" id="ARBA00006517"/>
    </source>
</evidence>
<dbReference type="Pfam" id="PF26142">
    <property type="entry name" value="DD_DDX21-DDX50"/>
    <property type="match status" value="1"/>
</dbReference>
<dbReference type="OMA" id="YSGFHGR"/>
<dbReference type="SUPFAM" id="SSF54928">
    <property type="entry name" value="RNA-binding domain, RBD"/>
    <property type="match status" value="2"/>
</dbReference>
<dbReference type="PANTHER" id="PTHR47959:SF1">
    <property type="entry name" value="ATP-DEPENDENT RNA HELICASE DBPA"/>
    <property type="match status" value="1"/>
</dbReference>
<dbReference type="InterPro" id="IPR011545">
    <property type="entry name" value="DEAD/DEAH_box_helicase_dom"/>
</dbReference>
<dbReference type="InParanoid" id="A0A0V0R2H8"/>
<evidence type="ECO:0000256" key="5">
    <source>
        <dbReference type="ARBA" id="ARBA00022806"/>
    </source>
</evidence>
<dbReference type="GO" id="GO:0003724">
    <property type="term" value="F:RNA helicase activity"/>
    <property type="evidence" value="ECO:0007669"/>
    <property type="project" value="UniProtKB-EC"/>
</dbReference>
<dbReference type="PROSITE" id="PS51192">
    <property type="entry name" value="HELICASE_ATP_BIND_1"/>
    <property type="match status" value="1"/>
</dbReference>
<feature type="region of interest" description="Disordered" evidence="9">
    <location>
        <begin position="1"/>
        <end position="42"/>
    </location>
</feature>